<comment type="catalytic activity">
    <reaction evidence="1">
        <text>ATP + protein L-histidine = ADP + protein N-phospho-L-histidine.</text>
        <dbReference type="EC" id="2.7.13.3"/>
    </reaction>
</comment>
<dbReference type="AlphaFoldDB" id="A0A5N3R1I7"/>
<accession>A0A5N3R1I7</accession>
<keyword evidence="5" id="KW-0902">Two-component regulatory system</keyword>
<dbReference type="Pfam" id="PF02518">
    <property type="entry name" value="HATPase_c"/>
    <property type="match status" value="1"/>
</dbReference>
<dbReference type="EC" id="2.7.13.3" evidence="2"/>
<dbReference type="PANTHER" id="PTHR43711:SF26">
    <property type="entry name" value="SENSOR HISTIDINE KINASE RCSC"/>
    <property type="match status" value="1"/>
</dbReference>
<dbReference type="EMBL" id="VWSE01000006">
    <property type="protein sequence ID" value="KAB0288273.1"/>
    <property type="molecule type" value="Genomic_DNA"/>
</dbReference>
<evidence type="ECO:0000259" key="6">
    <source>
        <dbReference type="PROSITE" id="PS50109"/>
    </source>
</evidence>
<dbReference type="InterPro" id="IPR004358">
    <property type="entry name" value="Sig_transdc_His_kin-like_C"/>
</dbReference>
<keyword evidence="4 7" id="KW-0418">Kinase</keyword>
<dbReference type="PROSITE" id="PS50109">
    <property type="entry name" value="HIS_KIN"/>
    <property type="match status" value="1"/>
</dbReference>
<evidence type="ECO:0000256" key="1">
    <source>
        <dbReference type="ARBA" id="ARBA00000085"/>
    </source>
</evidence>
<dbReference type="InterPro" id="IPR003594">
    <property type="entry name" value="HATPase_dom"/>
</dbReference>
<dbReference type="Proteomes" id="UP000326789">
    <property type="component" value="Unassembled WGS sequence"/>
</dbReference>
<dbReference type="RefSeq" id="WP_150870107.1">
    <property type="nucleotide sequence ID" value="NZ_VWSE01000006.1"/>
</dbReference>
<dbReference type="InterPro" id="IPR050736">
    <property type="entry name" value="Sensor_HK_Regulatory"/>
</dbReference>
<evidence type="ECO:0000256" key="3">
    <source>
        <dbReference type="ARBA" id="ARBA00022679"/>
    </source>
</evidence>
<evidence type="ECO:0000256" key="5">
    <source>
        <dbReference type="ARBA" id="ARBA00023012"/>
    </source>
</evidence>
<proteinExistence type="predicted"/>
<dbReference type="InterPro" id="IPR005467">
    <property type="entry name" value="His_kinase_dom"/>
</dbReference>
<evidence type="ECO:0000256" key="4">
    <source>
        <dbReference type="ARBA" id="ARBA00022777"/>
    </source>
</evidence>
<gene>
    <name evidence="7" type="ORF">F2P58_12545</name>
</gene>
<keyword evidence="3" id="KW-0808">Transferase</keyword>
<protein>
    <recommendedName>
        <fullName evidence="2">histidine kinase</fullName>
        <ecNumber evidence="2">2.7.13.3</ecNumber>
    </recommendedName>
</protein>
<dbReference type="Gene3D" id="3.30.565.10">
    <property type="entry name" value="Histidine kinase-like ATPase, C-terminal domain"/>
    <property type="match status" value="1"/>
</dbReference>
<organism evidence="7 8">
    <name type="scientific">Vibrio fortis</name>
    <dbReference type="NCBI Taxonomy" id="212667"/>
    <lineage>
        <taxon>Bacteria</taxon>
        <taxon>Pseudomonadati</taxon>
        <taxon>Pseudomonadota</taxon>
        <taxon>Gammaproteobacteria</taxon>
        <taxon>Vibrionales</taxon>
        <taxon>Vibrionaceae</taxon>
        <taxon>Vibrio</taxon>
    </lineage>
</organism>
<dbReference type="SMART" id="SM00387">
    <property type="entry name" value="HATPase_c"/>
    <property type="match status" value="1"/>
</dbReference>
<dbReference type="SUPFAM" id="SSF55874">
    <property type="entry name" value="ATPase domain of HSP90 chaperone/DNA topoisomerase II/histidine kinase"/>
    <property type="match status" value="1"/>
</dbReference>
<feature type="domain" description="Histidine kinase" evidence="6">
    <location>
        <begin position="1"/>
        <end position="155"/>
    </location>
</feature>
<comment type="caution">
    <text evidence="7">The sequence shown here is derived from an EMBL/GenBank/DDBJ whole genome shotgun (WGS) entry which is preliminary data.</text>
</comment>
<evidence type="ECO:0000313" key="7">
    <source>
        <dbReference type="EMBL" id="KAB0288273.1"/>
    </source>
</evidence>
<evidence type="ECO:0000256" key="2">
    <source>
        <dbReference type="ARBA" id="ARBA00012438"/>
    </source>
</evidence>
<dbReference type="PANTHER" id="PTHR43711">
    <property type="entry name" value="TWO-COMPONENT HISTIDINE KINASE"/>
    <property type="match status" value="1"/>
</dbReference>
<dbReference type="GO" id="GO:0000160">
    <property type="term" value="P:phosphorelay signal transduction system"/>
    <property type="evidence" value="ECO:0007669"/>
    <property type="project" value="UniProtKB-KW"/>
</dbReference>
<evidence type="ECO:0000313" key="8">
    <source>
        <dbReference type="Proteomes" id="UP000326789"/>
    </source>
</evidence>
<reference evidence="7 8" key="1">
    <citation type="submission" date="2019-09" db="EMBL/GenBank/DDBJ databases">
        <title>Whole genome sequence of Vibrio fortis.</title>
        <authorList>
            <person name="Das S.K."/>
        </authorList>
    </citation>
    <scope>NUCLEOTIDE SEQUENCE [LARGE SCALE GENOMIC DNA]</scope>
    <source>
        <strain evidence="7 8">AN60</strain>
    </source>
</reference>
<name>A0A5N3R1I7_9VIBR</name>
<dbReference type="GO" id="GO:0004673">
    <property type="term" value="F:protein histidine kinase activity"/>
    <property type="evidence" value="ECO:0007669"/>
    <property type="project" value="UniProtKB-EC"/>
</dbReference>
<dbReference type="InterPro" id="IPR036890">
    <property type="entry name" value="HATPase_C_sf"/>
</dbReference>
<sequence>MENINVLNVTNALIDSIEPIYTPYNVEFILEISENLNIRLNTGILEQILTNLINNSCIHGFELSKEDKNLIYIKAIESDKDIVLSYQDNGTGIEDSVANKVFTPFYTTNRLNGGTGLGLSIIYNLITHKLGGDIRVVEQESSIGAHFQIRLPDTSST</sequence>
<dbReference type="PRINTS" id="PR00344">
    <property type="entry name" value="BCTRLSENSOR"/>
</dbReference>